<protein>
    <submittedName>
        <fullName evidence="8">Telomeric single stranded DNA binding POT1/Cdc13 domain-containing protein</fullName>
    </submittedName>
</protein>
<feature type="region of interest" description="Disordered" evidence="5">
    <location>
        <begin position="118"/>
        <end position="139"/>
    </location>
</feature>
<accession>A0A914V429</accession>
<dbReference type="WBParaSite" id="PSAMB.scaffold15169size1661.g36396.t1">
    <property type="protein sequence ID" value="PSAMB.scaffold15169size1661.g36396.t1"/>
    <property type="gene ID" value="PSAMB.scaffold15169size1661.g36396"/>
</dbReference>
<evidence type="ECO:0000256" key="1">
    <source>
        <dbReference type="ARBA" id="ARBA00004574"/>
    </source>
</evidence>
<feature type="domain" description="Telomeric single stranded DNA binding POT1/Cdc13" evidence="6">
    <location>
        <begin position="6"/>
        <end position="91"/>
    </location>
</feature>
<dbReference type="GO" id="GO:0032210">
    <property type="term" value="P:regulation of telomere maintenance via telomerase"/>
    <property type="evidence" value="ECO:0007669"/>
    <property type="project" value="TreeGrafter"/>
</dbReference>
<evidence type="ECO:0000256" key="4">
    <source>
        <dbReference type="ARBA" id="ARBA00023125"/>
    </source>
</evidence>
<dbReference type="PANTHER" id="PTHR14513">
    <property type="entry name" value="PROTECTION OF TELOMERES 1"/>
    <property type="match status" value="1"/>
</dbReference>
<dbReference type="Pfam" id="PF02765">
    <property type="entry name" value="POT1"/>
    <property type="match status" value="1"/>
</dbReference>
<evidence type="ECO:0000313" key="7">
    <source>
        <dbReference type="Proteomes" id="UP000887566"/>
    </source>
</evidence>
<keyword evidence="7" id="KW-1185">Reference proteome</keyword>
<dbReference type="InterPro" id="IPR012340">
    <property type="entry name" value="NA-bd_OB-fold"/>
</dbReference>
<name>A0A914V429_9BILA</name>
<dbReference type="InterPro" id="IPR028389">
    <property type="entry name" value="POT1"/>
</dbReference>
<evidence type="ECO:0000313" key="8">
    <source>
        <dbReference type="WBParaSite" id="PSAMB.scaffold15169size1661.g36396.t1"/>
    </source>
</evidence>
<keyword evidence="3" id="KW-0779">Telomere</keyword>
<keyword evidence="2" id="KW-0158">Chromosome</keyword>
<dbReference type="Proteomes" id="UP000887566">
    <property type="component" value="Unplaced"/>
</dbReference>
<organism evidence="7 8">
    <name type="scientific">Plectus sambesii</name>
    <dbReference type="NCBI Taxonomy" id="2011161"/>
    <lineage>
        <taxon>Eukaryota</taxon>
        <taxon>Metazoa</taxon>
        <taxon>Ecdysozoa</taxon>
        <taxon>Nematoda</taxon>
        <taxon>Chromadorea</taxon>
        <taxon>Plectida</taxon>
        <taxon>Plectina</taxon>
        <taxon>Plectoidea</taxon>
        <taxon>Plectidae</taxon>
        <taxon>Plectus</taxon>
    </lineage>
</organism>
<comment type="subcellular location">
    <subcellularLocation>
        <location evidence="1">Chromosome</location>
        <location evidence="1">Telomere</location>
    </subcellularLocation>
</comment>
<dbReference type="AlphaFoldDB" id="A0A914V429"/>
<dbReference type="SUPFAM" id="SSF50249">
    <property type="entry name" value="Nucleic acid-binding proteins"/>
    <property type="match status" value="1"/>
</dbReference>
<evidence type="ECO:0000256" key="3">
    <source>
        <dbReference type="ARBA" id="ARBA00022895"/>
    </source>
</evidence>
<dbReference type="Gene3D" id="2.40.50.140">
    <property type="entry name" value="Nucleic acid-binding proteins"/>
    <property type="match status" value="1"/>
</dbReference>
<dbReference type="InterPro" id="IPR011564">
    <property type="entry name" value="Telomer_end-bd_POT1/Cdc13"/>
</dbReference>
<dbReference type="PANTHER" id="PTHR14513:SF0">
    <property type="entry name" value="PROTECTION OF TELOMERES PROTEIN 1"/>
    <property type="match status" value="1"/>
</dbReference>
<evidence type="ECO:0000256" key="2">
    <source>
        <dbReference type="ARBA" id="ARBA00022454"/>
    </source>
</evidence>
<dbReference type="GO" id="GO:0016233">
    <property type="term" value="P:telomere capping"/>
    <property type="evidence" value="ECO:0007669"/>
    <property type="project" value="TreeGrafter"/>
</dbReference>
<dbReference type="GO" id="GO:0098505">
    <property type="term" value="F:G-rich strand telomeric DNA binding"/>
    <property type="evidence" value="ECO:0007669"/>
    <property type="project" value="TreeGrafter"/>
</dbReference>
<evidence type="ECO:0000256" key="5">
    <source>
        <dbReference type="SAM" id="MobiDB-lite"/>
    </source>
</evidence>
<dbReference type="GO" id="GO:0000783">
    <property type="term" value="C:nuclear telomere cap complex"/>
    <property type="evidence" value="ECO:0007669"/>
    <property type="project" value="TreeGrafter"/>
</dbReference>
<sequence>MSVYEYTKLADLSSSSSASKINCYGIVSSIEKEIKLFNPKTKQDQWQLIVQLVDESCSEKQSITCSLYADKQSTVPCVKRIGDILRLHRVPRTAEGFLGGRIGTCGFHAVVWDSEHGGSLNPRGATSANYSSNKDEQQR</sequence>
<reference evidence="8" key="1">
    <citation type="submission" date="2022-11" db="UniProtKB">
        <authorList>
            <consortium name="WormBaseParasite"/>
        </authorList>
    </citation>
    <scope>IDENTIFICATION</scope>
</reference>
<evidence type="ECO:0000259" key="6">
    <source>
        <dbReference type="Pfam" id="PF02765"/>
    </source>
</evidence>
<keyword evidence="4" id="KW-0238">DNA-binding</keyword>
<proteinExistence type="predicted"/>
<dbReference type="GO" id="GO:0010521">
    <property type="term" value="F:telomerase inhibitor activity"/>
    <property type="evidence" value="ECO:0007669"/>
    <property type="project" value="TreeGrafter"/>
</dbReference>